<dbReference type="Proteomes" id="UP001595797">
    <property type="component" value="Unassembled WGS sequence"/>
</dbReference>
<gene>
    <name evidence="1" type="ORF">ACFPCS_02795</name>
</gene>
<protein>
    <submittedName>
        <fullName evidence="1">Uncharacterized protein</fullName>
    </submittedName>
</protein>
<sequence>MDAPQSSQARDAVLTTANVADGQVLTGRDMDLGGLCRVVTTVIDDDAVLYGEFTVDAELLHVHDPGQVQHHPAALCGIVEDWDGPHDGTVTLSAYVYVHTHEHGALGLSLPAALQVLNDIRRQCVSYLRKGTAQP</sequence>
<comment type="caution">
    <text evidence="1">The sequence shown here is derived from an EMBL/GenBank/DDBJ whole genome shotgun (WGS) entry which is preliminary data.</text>
</comment>
<proteinExistence type="predicted"/>
<accession>A0ABV9TET3</accession>
<organism evidence="1 2">
    <name type="scientific">Kocuria oceani</name>
    <dbReference type="NCBI Taxonomy" id="988827"/>
    <lineage>
        <taxon>Bacteria</taxon>
        <taxon>Bacillati</taxon>
        <taxon>Actinomycetota</taxon>
        <taxon>Actinomycetes</taxon>
        <taxon>Micrococcales</taxon>
        <taxon>Micrococcaceae</taxon>
        <taxon>Kocuria</taxon>
    </lineage>
</organism>
<name>A0ABV9TET3_9MICC</name>
<dbReference type="EMBL" id="JBHSIW010000004">
    <property type="protein sequence ID" value="MFC4902492.1"/>
    <property type="molecule type" value="Genomic_DNA"/>
</dbReference>
<dbReference type="RefSeq" id="WP_277552417.1">
    <property type="nucleotide sequence ID" value="NZ_JARAMH010000027.1"/>
</dbReference>
<keyword evidence="2" id="KW-1185">Reference proteome</keyword>
<evidence type="ECO:0000313" key="1">
    <source>
        <dbReference type="EMBL" id="MFC4902492.1"/>
    </source>
</evidence>
<evidence type="ECO:0000313" key="2">
    <source>
        <dbReference type="Proteomes" id="UP001595797"/>
    </source>
</evidence>
<reference evidence="2" key="1">
    <citation type="journal article" date="2019" name="Int. J. Syst. Evol. Microbiol.">
        <title>The Global Catalogue of Microorganisms (GCM) 10K type strain sequencing project: providing services to taxonomists for standard genome sequencing and annotation.</title>
        <authorList>
            <consortium name="The Broad Institute Genomics Platform"/>
            <consortium name="The Broad Institute Genome Sequencing Center for Infectious Disease"/>
            <person name="Wu L."/>
            <person name="Ma J."/>
        </authorList>
    </citation>
    <scope>NUCLEOTIDE SEQUENCE [LARGE SCALE GENOMIC DNA]</scope>
    <source>
        <strain evidence="2">CGMCC 4.6946</strain>
    </source>
</reference>